<evidence type="ECO:0000259" key="2">
    <source>
        <dbReference type="Pfam" id="PF13632"/>
    </source>
</evidence>
<comment type="caution">
    <text evidence="3">The sequence shown here is derived from an EMBL/GenBank/DDBJ whole genome shotgun (WGS) entry which is preliminary data.</text>
</comment>
<organism evidence="3 4">
    <name type="scientific">Candidatus Jorgensenbacteria bacterium RIFCSPHIGHO2_02_FULL_45_20</name>
    <dbReference type="NCBI Taxonomy" id="1798470"/>
    <lineage>
        <taxon>Bacteria</taxon>
        <taxon>Candidatus Joergenseniibacteriota</taxon>
    </lineage>
</organism>
<feature type="transmembrane region" description="Helical" evidence="1">
    <location>
        <begin position="35"/>
        <end position="56"/>
    </location>
</feature>
<dbReference type="InterPro" id="IPR001173">
    <property type="entry name" value="Glyco_trans_2-like"/>
</dbReference>
<feature type="transmembrane region" description="Helical" evidence="1">
    <location>
        <begin position="408"/>
        <end position="427"/>
    </location>
</feature>
<reference evidence="3 4" key="1">
    <citation type="journal article" date="2016" name="Nat. Commun.">
        <title>Thousands of microbial genomes shed light on interconnected biogeochemical processes in an aquifer system.</title>
        <authorList>
            <person name="Anantharaman K."/>
            <person name="Brown C.T."/>
            <person name="Hug L.A."/>
            <person name="Sharon I."/>
            <person name="Castelle C.J."/>
            <person name="Probst A.J."/>
            <person name="Thomas B.C."/>
            <person name="Singh A."/>
            <person name="Wilkins M.J."/>
            <person name="Karaoz U."/>
            <person name="Brodie E.L."/>
            <person name="Williams K.H."/>
            <person name="Hubbard S.S."/>
            <person name="Banfield J.F."/>
        </authorList>
    </citation>
    <scope>NUCLEOTIDE SEQUENCE [LARGE SCALE GENOMIC DNA]</scope>
</reference>
<evidence type="ECO:0000256" key="1">
    <source>
        <dbReference type="SAM" id="Phobius"/>
    </source>
</evidence>
<dbReference type="Gene3D" id="3.90.550.10">
    <property type="entry name" value="Spore Coat Polysaccharide Biosynthesis Protein SpsA, Chain A"/>
    <property type="match status" value="1"/>
</dbReference>
<protein>
    <recommendedName>
        <fullName evidence="2">Glycosyltransferase 2-like domain-containing protein</fullName>
    </recommendedName>
</protein>
<dbReference type="SUPFAM" id="SSF53448">
    <property type="entry name" value="Nucleotide-diphospho-sugar transferases"/>
    <property type="match status" value="1"/>
</dbReference>
<dbReference type="PANTHER" id="PTHR36851:SF1">
    <property type="entry name" value="GLYCO_TRANS_2-LIKE DOMAIN-CONTAINING PROTEIN"/>
    <property type="match status" value="1"/>
</dbReference>
<sequence>MFCRGARHYVRGRRGINRRQVFQDIPLLINMIRRFAEAAPGIAAWFTLLVLVLFSWKLPVWVVFFIVLYDLFWFLKIVYLSFYLRYSFNKMRKYMKIDWSAKLAKEKGEESKKIKHLIILPALHEPYETVFRCLDNLSRMRYRLKDMFVILALEERGGSKDMEVGKKIEEKFGNTFGKFLITMHPDKIPGELAGKGANDTWAAKQAVGKIIDTGAIPRENVIVSTFDIDTIPGHEYFSLLTYKFLTVQKPERSSYQPIPVYTNNFYNVPVFARLVGFSGMFWQIMQQGRPEQNVTFSSHSMPLQALIEVGYWNRGIVSEDSRIFFQCLLHYGGDWKVEPLFYPVYMDAVEGTGFWNALRNLYRQQRRWAWGVENLGYIAEEFTKKTDKKPVPLRQKLFWLWHNFEGKYSWATSSFVIFFFGWLPNILGGDAFQMTIFSYNLPEFTGNIIRVATIGIASSAFLSMFFIPGRSGGVSKKQRLLYLLQWALTPLTLMAFSGAPALDALTRTVLGGKYRLGFWKTPKSVNAVE</sequence>
<proteinExistence type="predicted"/>
<name>A0A1F6BR10_9BACT</name>
<gene>
    <name evidence="3" type="ORF">A3D55_02640</name>
</gene>
<dbReference type="AlphaFoldDB" id="A0A1F6BR10"/>
<feature type="domain" description="Glycosyltransferase 2-like" evidence="2">
    <location>
        <begin position="223"/>
        <end position="422"/>
    </location>
</feature>
<feature type="transmembrane region" description="Helical" evidence="1">
    <location>
        <begin position="62"/>
        <end position="86"/>
    </location>
</feature>
<feature type="transmembrane region" description="Helical" evidence="1">
    <location>
        <begin position="480"/>
        <end position="502"/>
    </location>
</feature>
<dbReference type="EMBL" id="MFKJ01000003">
    <property type="protein sequence ID" value="OGG39273.1"/>
    <property type="molecule type" value="Genomic_DNA"/>
</dbReference>
<evidence type="ECO:0000313" key="3">
    <source>
        <dbReference type="EMBL" id="OGG39273.1"/>
    </source>
</evidence>
<keyword evidence="1" id="KW-1133">Transmembrane helix</keyword>
<dbReference type="Pfam" id="PF13632">
    <property type="entry name" value="Glyco_trans_2_3"/>
    <property type="match status" value="1"/>
</dbReference>
<keyword evidence="1" id="KW-0812">Transmembrane</keyword>
<accession>A0A1F6BR10</accession>
<dbReference type="PANTHER" id="PTHR36851">
    <property type="entry name" value="UNNAMED PRODUCT"/>
    <property type="match status" value="1"/>
</dbReference>
<keyword evidence="1" id="KW-0472">Membrane</keyword>
<dbReference type="InterPro" id="IPR029044">
    <property type="entry name" value="Nucleotide-diphossugar_trans"/>
</dbReference>
<dbReference type="STRING" id="1798470.A3D55_02640"/>
<dbReference type="Proteomes" id="UP000178825">
    <property type="component" value="Unassembled WGS sequence"/>
</dbReference>
<evidence type="ECO:0000313" key="4">
    <source>
        <dbReference type="Proteomes" id="UP000178825"/>
    </source>
</evidence>
<feature type="transmembrane region" description="Helical" evidence="1">
    <location>
        <begin position="447"/>
        <end position="468"/>
    </location>
</feature>